<dbReference type="GO" id="GO:0051213">
    <property type="term" value="F:dioxygenase activity"/>
    <property type="evidence" value="ECO:0007669"/>
    <property type="project" value="UniProtKB-KW"/>
</dbReference>
<evidence type="ECO:0000256" key="2">
    <source>
        <dbReference type="ARBA" id="ARBA00022964"/>
    </source>
</evidence>
<dbReference type="GO" id="GO:0016020">
    <property type="term" value="C:membrane"/>
    <property type="evidence" value="ECO:0007669"/>
    <property type="project" value="TreeGrafter"/>
</dbReference>
<dbReference type="EMBL" id="LJQC01000256">
    <property type="protein sequence ID" value="KPX05297.1"/>
    <property type="molecule type" value="Genomic_DNA"/>
</dbReference>
<dbReference type="InterPro" id="IPR007803">
    <property type="entry name" value="Asp/Arg/Pro-Hydrxlase"/>
</dbReference>
<organism evidence="5 6">
    <name type="scientific">Pseudomonas syringae pv. coryli</name>
    <dbReference type="NCBI Taxonomy" id="317659"/>
    <lineage>
        <taxon>Bacteria</taxon>
        <taxon>Pseudomonadati</taxon>
        <taxon>Pseudomonadota</taxon>
        <taxon>Gammaproteobacteria</taxon>
        <taxon>Pseudomonadales</taxon>
        <taxon>Pseudomonadaceae</taxon>
        <taxon>Pseudomonas</taxon>
    </lineage>
</organism>
<dbReference type="Proteomes" id="UP000051335">
    <property type="component" value="Unassembled WGS sequence"/>
</dbReference>
<accession>A0A0P9NKA0</accession>
<evidence type="ECO:0000313" key="6">
    <source>
        <dbReference type="Proteomes" id="UP000051335"/>
    </source>
</evidence>
<dbReference type="AlphaFoldDB" id="A0A0P9NKA0"/>
<dbReference type="InterPro" id="IPR027443">
    <property type="entry name" value="IPNS-like_sf"/>
</dbReference>
<reference evidence="5 6" key="1">
    <citation type="submission" date="2015-09" db="EMBL/GenBank/DDBJ databases">
        <title>Genome announcement of multiple Pseudomonas syringae strains.</title>
        <authorList>
            <person name="Thakur S."/>
            <person name="Wang P.W."/>
            <person name="Gong Y."/>
            <person name="Weir B.S."/>
            <person name="Guttman D.S."/>
        </authorList>
    </citation>
    <scope>NUCLEOTIDE SEQUENCE [LARGE SCALE GENOMIC DNA]</scope>
    <source>
        <strain evidence="5 6">ICMP17001</strain>
    </source>
</reference>
<dbReference type="SUPFAM" id="SSF51197">
    <property type="entry name" value="Clavaminate synthase-like"/>
    <property type="match status" value="1"/>
</dbReference>
<gene>
    <name evidence="5" type="ORF">ALO75_02947</name>
</gene>
<dbReference type="PANTHER" id="PTHR46332">
    <property type="entry name" value="ASPARTATE BETA-HYDROXYLASE DOMAIN-CONTAINING PROTEIN 2"/>
    <property type="match status" value="1"/>
</dbReference>
<comment type="caution">
    <text evidence="5">The sequence shown here is derived from an EMBL/GenBank/DDBJ whole genome shotgun (WGS) entry which is preliminary data.</text>
</comment>
<proteinExistence type="inferred from homology"/>
<dbReference type="InterPro" id="IPR051821">
    <property type="entry name" value="Asp/Asn_beta-hydroxylase"/>
</dbReference>
<dbReference type="PATRIC" id="fig|317659.3.peg.4564"/>
<evidence type="ECO:0000259" key="4">
    <source>
        <dbReference type="Pfam" id="PF05118"/>
    </source>
</evidence>
<keyword evidence="3" id="KW-0560">Oxidoreductase</keyword>
<evidence type="ECO:0000313" key="5">
    <source>
        <dbReference type="EMBL" id="KPX05297.1"/>
    </source>
</evidence>
<comment type="similarity">
    <text evidence="1">Belongs to the aspartyl/asparaginyl beta-hydroxylase family.</text>
</comment>
<name>A0A0P9NKA0_9PSED</name>
<keyword evidence="6" id="KW-1185">Reference proteome</keyword>
<sequence>MKSFMEEFEAAISAAPNGNVRFFEQHHFPWIDKIEAKWPLIKAEAARLLSAIELLPGFEEIQHEQSELTNDRHWQIFPFYVYGQTFERNLLRCPESSAALKDIVGLKAAMFSVLRAGKVLPLHRGPYKGVLRYHLGIIIPTPETQCAIEVAGEIEHWGEGKSLVFDDSYEHSAWNYASEDRIVLFVDFIRPLPWELAIVNEQIINQIQDSSFIVDTLINWNRWERAYGKQLDSALGIIS</sequence>
<evidence type="ECO:0000256" key="3">
    <source>
        <dbReference type="ARBA" id="ARBA00023002"/>
    </source>
</evidence>
<feature type="domain" description="Aspartyl/asparaginy/proline hydroxylase" evidence="4">
    <location>
        <begin position="35"/>
        <end position="191"/>
    </location>
</feature>
<dbReference type="Gene3D" id="2.60.120.330">
    <property type="entry name" value="B-lactam Antibiotic, Isopenicillin N Synthase, Chain"/>
    <property type="match status" value="1"/>
</dbReference>
<keyword evidence="2" id="KW-0223">Dioxygenase</keyword>
<dbReference type="PANTHER" id="PTHR46332:SF5">
    <property type="entry name" value="ASPARTATE BETA-HYDROXYLASE DOMAIN CONTAINING 2"/>
    <property type="match status" value="1"/>
</dbReference>
<protein>
    <submittedName>
        <fullName evidence="5">Aspartyl/asparaginyl beta-hydroxylase</fullName>
    </submittedName>
</protein>
<evidence type="ECO:0000256" key="1">
    <source>
        <dbReference type="ARBA" id="ARBA00007730"/>
    </source>
</evidence>
<dbReference type="RefSeq" id="WP_046235536.1">
    <property type="nucleotide sequence ID" value="NZ_LJQC01000256.1"/>
</dbReference>
<dbReference type="Pfam" id="PF05118">
    <property type="entry name" value="Asp_Arg_Hydrox"/>
    <property type="match status" value="1"/>
</dbReference>